<evidence type="ECO:0000313" key="2">
    <source>
        <dbReference type="Proteomes" id="UP000253209"/>
    </source>
</evidence>
<proteinExistence type="predicted"/>
<evidence type="ECO:0008006" key="3">
    <source>
        <dbReference type="Google" id="ProtNLM"/>
    </source>
</evidence>
<dbReference type="Proteomes" id="UP000253209">
    <property type="component" value="Unassembled WGS sequence"/>
</dbReference>
<name>A0A367GL08_9SPHI</name>
<dbReference type="RefSeq" id="WP_114005935.1">
    <property type="nucleotide sequence ID" value="NZ_QGDC01000008.1"/>
</dbReference>
<dbReference type="AlphaFoldDB" id="A0A367GL08"/>
<comment type="caution">
    <text evidence="1">The sequence shown here is derived from an EMBL/GenBank/DDBJ whole genome shotgun (WGS) entry which is preliminary data.</text>
</comment>
<reference evidence="1 2" key="1">
    <citation type="submission" date="2018-05" db="EMBL/GenBank/DDBJ databases">
        <title>Mucilaginibacter hurinus sp. nov., isolated from briquette warehouse soil.</title>
        <authorList>
            <person name="Choi L."/>
        </authorList>
    </citation>
    <scope>NUCLEOTIDE SEQUENCE [LARGE SCALE GENOMIC DNA]</scope>
    <source>
        <strain evidence="1 2">ZR32</strain>
    </source>
</reference>
<evidence type="ECO:0000313" key="1">
    <source>
        <dbReference type="EMBL" id="RCH54010.1"/>
    </source>
</evidence>
<accession>A0A367GL08</accession>
<sequence>MSSTDIGFDIGIGVRFPVAEKTRLFIELNGQSGDSDVLKDNTGSPLRNSVSSVNIGLAF</sequence>
<gene>
    <name evidence="1" type="ORF">DJ568_14070</name>
</gene>
<dbReference type="EMBL" id="QGDC01000008">
    <property type="protein sequence ID" value="RCH54010.1"/>
    <property type="molecule type" value="Genomic_DNA"/>
</dbReference>
<keyword evidence="2" id="KW-1185">Reference proteome</keyword>
<protein>
    <recommendedName>
        <fullName evidence="3">Outer membrane protein beta-barrel domain-containing protein</fullName>
    </recommendedName>
</protein>
<organism evidence="1 2">
    <name type="scientific">Mucilaginibacter hurinus</name>
    <dbReference type="NCBI Taxonomy" id="2201324"/>
    <lineage>
        <taxon>Bacteria</taxon>
        <taxon>Pseudomonadati</taxon>
        <taxon>Bacteroidota</taxon>
        <taxon>Sphingobacteriia</taxon>
        <taxon>Sphingobacteriales</taxon>
        <taxon>Sphingobacteriaceae</taxon>
        <taxon>Mucilaginibacter</taxon>
    </lineage>
</organism>